<keyword evidence="4" id="KW-1185">Reference proteome</keyword>
<keyword evidence="2" id="KW-0472">Membrane</keyword>
<evidence type="ECO:0000256" key="2">
    <source>
        <dbReference type="SAM" id="Phobius"/>
    </source>
</evidence>
<reference evidence="3" key="1">
    <citation type="journal article" date="2020" name="Stud. Mycol.">
        <title>101 Dothideomycetes genomes: a test case for predicting lifestyles and emergence of pathogens.</title>
        <authorList>
            <person name="Haridas S."/>
            <person name="Albert R."/>
            <person name="Binder M."/>
            <person name="Bloem J."/>
            <person name="Labutti K."/>
            <person name="Salamov A."/>
            <person name="Andreopoulos B."/>
            <person name="Baker S."/>
            <person name="Barry K."/>
            <person name="Bills G."/>
            <person name="Bluhm B."/>
            <person name="Cannon C."/>
            <person name="Castanera R."/>
            <person name="Culley D."/>
            <person name="Daum C."/>
            <person name="Ezra D."/>
            <person name="Gonzalez J."/>
            <person name="Henrissat B."/>
            <person name="Kuo A."/>
            <person name="Liang C."/>
            <person name="Lipzen A."/>
            <person name="Lutzoni F."/>
            <person name="Magnuson J."/>
            <person name="Mondo S."/>
            <person name="Nolan M."/>
            <person name="Ohm R."/>
            <person name="Pangilinan J."/>
            <person name="Park H.-J."/>
            <person name="Ramirez L."/>
            <person name="Alfaro M."/>
            <person name="Sun H."/>
            <person name="Tritt A."/>
            <person name="Yoshinaga Y."/>
            <person name="Zwiers L.-H."/>
            <person name="Turgeon B."/>
            <person name="Goodwin S."/>
            <person name="Spatafora J."/>
            <person name="Crous P."/>
            <person name="Grigoriev I."/>
        </authorList>
    </citation>
    <scope>NUCLEOTIDE SEQUENCE</scope>
    <source>
        <strain evidence="3">CBS 130266</strain>
    </source>
</reference>
<dbReference type="AlphaFoldDB" id="A0A9P4NHP2"/>
<feature type="compositionally biased region" description="Basic and acidic residues" evidence="1">
    <location>
        <begin position="88"/>
        <end position="98"/>
    </location>
</feature>
<keyword evidence="2" id="KW-0812">Transmembrane</keyword>
<dbReference type="Proteomes" id="UP000800235">
    <property type="component" value="Unassembled WGS sequence"/>
</dbReference>
<sequence>MPARQRRSHLVDSTTTSPPIPYKPYSAQPEHTRYTTPFPRNLYVPITSKVDFCGDLFEKNESVADEKTGMSGPVRRSTRLKNLTSKNLARDPIPDRRGGRLRLLGGAGRGGGGRVYKAPAVKKEEDGDAYSGYSDDEFGYESSRSAGGGSVQTGDVDGEGSVEEEYDEDDDDRSGSEATLVTPLGRIPTGGRTSTSPAHSRESESGAPWLLIYILTTLLLLSLLALQYLGRIPSITINMLDQPGATPTPKGVYTWRQRLGLEPHYYLSPIREIQPLSICGFTSTDINFLAHETGNWAAVLGLPVKESDIWSSEEGKALINKRREEILTFWRLDKVKETGLEEWQHGIVLGKVREMLKLAEDWNERAIRRRELDEFEEEKQRKYRENHFAFLSDEDERLVGLEERLDSL</sequence>
<feature type="compositionally biased region" description="Gly residues" evidence="1">
    <location>
        <begin position="105"/>
        <end position="114"/>
    </location>
</feature>
<keyword evidence="2" id="KW-1133">Transmembrane helix</keyword>
<feature type="region of interest" description="Disordered" evidence="1">
    <location>
        <begin position="1"/>
        <end position="36"/>
    </location>
</feature>
<protein>
    <submittedName>
        <fullName evidence="3">Uncharacterized protein</fullName>
    </submittedName>
</protein>
<evidence type="ECO:0000256" key="1">
    <source>
        <dbReference type="SAM" id="MobiDB-lite"/>
    </source>
</evidence>
<organism evidence="3 4">
    <name type="scientific">Tothia fuscella</name>
    <dbReference type="NCBI Taxonomy" id="1048955"/>
    <lineage>
        <taxon>Eukaryota</taxon>
        <taxon>Fungi</taxon>
        <taxon>Dikarya</taxon>
        <taxon>Ascomycota</taxon>
        <taxon>Pezizomycotina</taxon>
        <taxon>Dothideomycetes</taxon>
        <taxon>Pleosporomycetidae</taxon>
        <taxon>Venturiales</taxon>
        <taxon>Cylindrosympodiaceae</taxon>
        <taxon>Tothia</taxon>
    </lineage>
</organism>
<gene>
    <name evidence="3" type="ORF">EJ08DRAFT_483547</name>
</gene>
<proteinExistence type="predicted"/>
<dbReference type="EMBL" id="MU007092">
    <property type="protein sequence ID" value="KAF2422199.1"/>
    <property type="molecule type" value="Genomic_DNA"/>
</dbReference>
<accession>A0A9P4NHP2</accession>
<feature type="region of interest" description="Disordered" evidence="1">
    <location>
        <begin position="88"/>
        <end position="202"/>
    </location>
</feature>
<name>A0A9P4NHP2_9PEZI</name>
<comment type="caution">
    <text evidence="3">The sequence shown here is derived from an EMBL/GenBank/DDBJ whole genome shotgun (WGS) entry which is preliminary data.</text>
</comment>
<feature type="compositionally biased region" description="Acidic residues" evidence="1">
    <location>
        <begin position="156"/>
        <end position="172"/>
    </location>
</feature>
<evidence type="ECO:0000313" key="3">
    <source>
        <dbReference type="EMBL" id="KAF2422199.1"/>
    </source>
</evidence>
<feature type="transmembrane region" description="Helical" evidence="2">
    <location>
        <begin position="210"/>
        <end position="230"/>
    </location>
</feature>
<evidence type="ECO:0000313" key="4">
    <source>
        <dbReference type="Proteomes" id="UP000800235"/>
    </source>
</evidence>